<evidence type="ECO:0000313" key="3">
    <source>
        <dbReference type="Proteomes" id="UP000053411"/>
    </source>
</evidence>
<protein>
    <recommendedName>
        <fullName evidence="4">Transcription factor domain-containing protein</fullName>
    </recommendedName>
</protein>
<dbReference type="VEuPathDB" id="FungiDB:Z520_02749"/>
<gene>
    <name evidence="2" type="ORF">Z520_02749</name>
</gene>
<dbReference type="GeneID" id="27708495"/>
<evidence type="ECO:0000313" key="2">
    <source>
        <dbReference type="EMBL" id="KIY01197.1"/>
    </source>
</evidence>
<accession>A0A0D2IVW2</accession>
<organism evidence="2 3">
    <name type="scientific">Fonsecaea multimorphosa CBS 102226</name>
    <dbReference type="NCBI Taxonomy" id="1442371"/>
    <lineage>
        <taxon>Eukaryota</taxon>
        <taxon>Fungi</taxon>
        <taxon>Dikarya</taxon>
        <taxon>Ascomycota</taxon>
        <taxon>Pezizomycotina</taxon>
        <taxon>Eurotiomycetes</taxon>
        <taxon>Chaetothyriomycetidae</taxon>
        <taxon>Chaetothyriales</taxon>
        <taxon>Herpotrichiellaceae</taxon>
        <taxon>Fonsecaea</taxon>
    </lineage>
</organism>
<dbReference type="EMBL" id="KN848065">
    <property type="protein sequence ID" value="KIY01197.1"/>
    <property type="molecule type" value="Genomic_DNA"/>
</dbReference>
<keyword evidence="3" id="KW-1185">Reference proteome</keyword>
<feature type="region of interest" description="Disordered" evidence="1">
    <location>
        <begin position="85"/>
        <end position="108"/>
    </location>
</feature>
<proteinExistence type="predicted"/>
<evidence type="ECO:0000256" key="1">
    <source>
        <dbReference type="SAM" id="MobiDB-lite"/>
    </source>
</evidence>
<dbReference type="OrthoDB" id="4140456at2759"/>
<dbReference type="RefSeq" id="XP_016635319.1">
    <property type="nucleotide sequence ID" value="XM_016773262.1"/>
</dbReference>
<reference evidence="2 3" key="1">
    <citation type="submission" date="2015-01" db="EMBL/GenBank/DDBJ databases">
        <title>The Genome Sequence of Fonsecaea multimorphosa CBS 102226.</title>
        <authorList>
            <consortium name="The Broad Institute Genomics Platform"/>
            <person name="Cuomo C."/>
            <person name="de Hoog S."/>
            <person name="Gorbushina A."/>
            <person name="Stielow B."/>
            <person name="Teixiera M."/>
            <person name="Abouelleil A."/>
            <person name="Chapman S.B."/>
            <person name="Priest M."/>
            <person name="Young S.K."/>
            <person name="Wortman J."/>
            <person name="Nusbaum C."/>
            <person name="Birren B."/>
        </authorList>
    </citation>
    <scope>NUCLEOTIDE SEQUENCE [LARGE SCALE GENOMIC DNA]</scope>
    <source>
        <strain evidence="2 3">CBS 102226</strain>
    </source>
</reference>
<evidence type="ECO:0008006" key="4">
    <source>
        <dbReference type="Google" id="ProtNLM"/>
    </source>
</evidence>
<sequence>MRPNKPSAASPNVFWLDAKTPTNFKSTSDFRDKNIIAVRAQQYSAQKRLEQASLFFEWQNYGSQLLHGQSSSLSGYGPELARQKKHLNATPKDPSSERSSRDGPSGNNVYAQQELLRVRALGRSLRTIWADEVGTSNGARILVPAQKKVYRSYVCHEAVMHALLAYCWSVLARLHPNNKELYYSCALDHETQGIRVLQRVISSGPITGDDVEVAVQTILLLCCSAVYRSNLDALFHHLQGLKQMIQCVGGLDGLSWIRKEILIYLVVRAAAATGTCSVLDYVDWDPGQWWREDTSHCETTPDLVTGRKRSAELGLGLPSPSASPRTSDFRCIFAELRELVEVENLKRRMVNDDPEHINKLFRWSFLRRQAVRARILDYWYVLTEPTNAVEPCSRTSAPTTVHHASVGMCLCLALHLVMAFGLEASLLHGTWVSTIQVWHIMLLRCMHKLGFESEEIDQSHPDALDLLWTYGIGAYVEQLSLTHVLRKEPNFWVPYTAERVDIQWFSARFGILARRLGYRQYQDVAVLFEKRYVHIASLQDSVLSKIFDFGC</sequence>
<dbReference type="AlphaFoldDB" id="A0A0D2IVW2"/>
<name>A0A0D2IVW2_9EURO</name>
<dbReference type="Proteomes" id="UP000053411">
    <property type="component" value="Unassembled WGS sequence"/>
</dbReference>